<reference evidence="2" key="1">
    <citation type="submission" date="2023-05" db="EMBL/GenBank/DDBJ databases">
        <title>Nepenthes gracilis genome sequencing.</title>
        <authorList>
            <person name="Fukushima K."/>
        </authorList>
    </citation>
    <scope>NUCLEOTIDE SEQUENCE</scope>
    <source>
        <strain evidence="2">SING2019-196</strain>
    </source>
</reference>
<name>A0AAD3S8J6_NEPGR</name>
<feature type="chain" id="PRO_5041901075" evidence="1">
    <location>
        <begin position="24"/>
        <end position="116"/>
    </location>
</feature>
<sequence length="116" mass="12801">MLKMLVWDSVLMLLVQMILFGSASLMPTTQSMDCGVVDSCISLGIYCCIDDNCEMVWYTNCTVVVVVVVREQQWAVNNNADHGLFDALLASGYAGPRLLCVKYGKFYAGFGQNVLN</sequence>
<keyword evidence="1" id="KW-0732">Signal</keyword>
<dbReference type="AlphaFoldDB" id="A0AAD3S8J6"/>
<feature type="signal peptide" evidence="1">
    <location>
        <begin position="1"/>
        <end position="23"/>
    </location>
</feature>
<evidence type="ECO:0000313" key="2">
    <source>
        <dbReference type="EMBL" id="GMH06032.1"/>
    </source>
</evidence>
<dbReference type="EMBL" id="BSYO01000006">
    <property type="protein sequence ID" value="GMH06032.1"/>
    <property type="molecule type" value="Genomic_DNA"/>
</dbReference>
<comment type="caution">
    <text evidence="2">The sequence shown here is derived from an EMBL/GenBank/DDBJ whole genome shotgun (WGS) entry which is preliminary data.</text>
</comment>
<evidence type="ECO:0000313" key="3">
    <source>
        <dbReference type="Proteomes" id="UP001279734"/>
    </source>
</evidence>
<proteinExistence type="predicted"/>
<accession>A0AAD3S8J6</accession>
<keyword evidence="3" id="KW-1185">Reference proteome</keyword>
<gene>
    <name evidence="2" type="ORF">Nepgr_007872</name>
</gene>
<evidence type="ECO:0000256" key="1">
    <source>
        <dbReference type="SAM" id="SignalP"/>
    </source>
</evidence>
<protein>
    <submittedName>
        <fullName evidence="2">Uncharacterized protein</fullName>
    </submittedName>
</protein>
<dbReference type="Proteomes" id="UP001279734">
    <property type="component" value="Unassembled WGS sequence"/>
</dbReference>
<organism evidence="2 3">
    <name type="scientific">Nepenthes gracilis</name>
    <name type="common">Slender pitcher plant</name>
    <dbReference type="NCBI Taxonomy" id="150966"/>
    <lineage>
        <taxon>Eukaryota</taxon>
        <taxon>Viridiplantae</taxon>
        <taxon>Streptophyta</taxon>
        <taxon>Embryophyta</taxon>
        <taxon>Tracheophyta</taxon>
        <taxon>Spermatophyta</taxon>
        <taxon>Magnoliopsida</taxon>
        <taxon>eudicotyledons</taxon>
        <taxon>Gunneridae</taxon>
        <taxon>Pentapetalae</taxon>
        <taxon>Caryophyllales</taxon>
        <taxon>Nepenthaceae</taxon>
        <taxon>Nepenthes</taxon>
    </lineage>
</organism>